<sequence>MSLKGAYSDIVNLEMFVNDATGALVDIAGTDPRVGDWRHKAFVPARLPEGMPELTMPTVLAVGNARAALASLDSTARRLPDPTLLRVPTLRREAHSTSALEGTYAPLAEVLGADVEEPGSPDLLEILNFEVMASLGFAWAADGRPLSTTMLYDLQGVLMRGGPLEEVSGRLRDTQVVVGLRSDVDPGGPAIMRARFVPAPPGPLLEAGLSDLIDWMRNDHSATLDPVVAAAMSHYQFETLHPFRDGNGRLGRFLIVLHLLSMDVLGEPTLTVSPWFEARRAEYYDALLGVSTRGDWDTYVAFFARGLEAAARTTHTQMIELVGVQAELKEIVRGSHLRSATPISVIDLAVAHPTFTVRHVEQALGVSYGRANKVVGQLVELGVLAFIDAEAYKRRVYAPRVHDVILGRG</sequence>
<dbReference type="InterPro" id="IPR036597">
    <property type="entry name" value="Fido-like_dom_sf"/>
</dbReference>
<keyword evidence="3" id="KW-1185">Reference proteome</keyword>
<protein>
    <submittedName>
        <fullName evidence="2">Fic family protein</fullName>
    </submittedName>
</protein>
<dbReference type="InterPro" id="IPR040198">
    <property type="entry name" value="Fido_containing"/>
</dbReference>
<feature type="domain" description="Fido" evidence="1">
    <location>
        <begin position="146"/>
        <end position="305"/>
    </location>
</feature>
<evidence type="ECO:0000313" key="2">
    <source>
        <dbReference type="EMBL" id="GAA1713790.1"/>
    </source>
</evidence>
<dbReference type="Gene3D" id="1.10.3290.10">
    <property type="entry name" value="Fido-like domain"/>
    <property type="match status" value="1"/>
</dbReference>
<organism evidence="2 3">
    <name type="scientific">Dietzia cercidiphylli</name>
    <dbReference type="NCBI Taxonomy" id="498199"/>
    <lineage>
        <taxon>Bacteria</taxon>
        <taxon>Bacillati</taxon>
        <taxon>Actinomycetota</taxon>
        <taxon>Actinomycetes</taxon>
        <taxon>Mycobacteriales</taxon>
        <taxon>Dietziaceae</taxon>
        <taxon>Dietzia</taxon>
    </lineage>
</organism>
<accession>A0ABN2IXI1</accession>
<dbReference type="EMBL" id="BAAAQG010000011">
    <property type="protein sequence ID" value="GAA1713790.1"/>
    <property type="molecule type" value="Genomic_DNA"/>
</dbReference>
<dbReference type="SUPFAM" id="SSF140931">
    <property type="entry name" value="Fic-like"/>
    <property type="match status" value="1"/>
</dbReference>
<dbReference type="InterPro" id="IPR025758">
    <property type="entry name" value="Fic/DOC_N"/>
</dbReference>
<comment type="caution">
    <text evidence="2">The sequence shown here is derived from an EMBL/GenBank/DDBJ whole genome shotgun (WGS) entry which is preliminary data.</text>
</comment>
<evidence type="ECO:0000259" key="1">
    <source>
        <dbReference type="PROSITE" id="PS51459"/>
    </source>
</evidence>
<dbReference type="RefSeq" id="WP_194306786.1">
    <property type="nucleotide sequence ID" value="NZ_BAAAQG010000011.1"/>
</dbReference>
<name>A0ABN2IXI1_9ACTN</name>
<dbReference type="PROSITE" id="PS51459">
    <property type="entry name" value="FIDO"/>
    <property type="match status" value="1"/>
</dbReference>
<dbReference type="PANTHER" id="PTHR13504:SF38">
    <property type="entry name" value="FIDO DOMAIN-CONTAINING PROTEIN"/>
    <property type="match status" value="1"/>
</dbReference>
<dbReference type="Proteomes" id="UP001500383">
    <property type="component" value="Unassembled WGS sequence"/>
</dbReference>
<dbReference type="PANTHER" id="PTHR13504">
    <property type="entry name" value="FIDO DOMAIN-CONTAINING PROTEIN DDB_G0283145"/>
    <property type="match status" value="1"/>
</dbReference>
<dbReference type="Pfam" id="PF02661">
    <property type="entry name" value="Fic"/>
    <property type="match status" value="1"/>
</dbReference>
<reference evidence="2 3" key="1">
    <citation type="journal article" date="2019" name="Int. J. Syst. Evol. Microbiol.">
        <title>The Global Catalogue of Microorganisms (GCM) 10K type strain sequencing project: providing services to taxonomists for standard genome sequencing and annotation.</title>
        <authorList>
            <consortium name="The Broad Institute Genomics Platform"/>
            <consortium name="The Broad Institute Genome Sequencing Center for Infectious Disease"/>
            <person name="Wu L."/>
            <person name="Ma J."/>
        </authorList>
    </citation>
    <scope>NUCLEOTIDE SEQUENCE [LARGE SCALE GENOMIC DNA]</scope>
    <source>
        <strain evidence="2 3">JCM 16002</strain>
    </source>
</reference>
<gene>
    <name evidence="2" type="ORF">GCM10009831_24360</name>
</gene>
<dbReference type="Pfam" id="PF13784">
    <property type="entry name" value="Fic_N"/>
    <property type="match status" value="1"/>
</dbReference>
<dbReference type="InterPro" id="IPR003812">
    <property type="entry name" value="Fido"/>
</dbReference>
<proteinExistence type="predicted"/>
<evidence type="ECO:0000313" key="3">
    <source>
        <dbReference type="Proteomes" id="UP001500383"/>
    </source>
</evidence>